<reference evidence="1 2" key="1">
    <citation type="submission" date="2022-07" db="EMBL/GenBank/DDBJ databases">
        <title>Fecal culturing of patients with breast cancer.</title>
        <authorList>
            <person name="Teng N.M.Y."/>
            <person name="Kiu R."/>
            <person name="Evans R."/>
            <person name="Baker D.J."/>
            <person name="Zenner C."/>
            <person name="Robinson S.D."/>
            <person name="Hall L.J."/>
        </authorList>
    </citation>
    <scope>NUCLEOTIDE SEQUENCE [LARGE SCALE GENOMIC DNA]</scope>
    <source>
        <strain evidence="1 2">LH1063</strain>
    </source>
</reference>
<evidence type="ECO:0000313" key="2">
    <source>
        <dbReference type="Proteomes" id="UP001205603"/>
    </source>
</evidence>
<sequence>MKQNLVITIGRQFGSGGREVGKRLAELFGIDYFDKELINEAAKESGLSPEFFEKADEKAPRSLRNFFTVVWTPFGSSFGSDGSLNNETIFKYQSDVIINITNTKPCVIVGRCADYILRNCPSCVSVFIHAPLKNRIDRIISRSGEDMTPEEAAELAEKKNKMRQNYYNFFTDKEWGAAASYDLSIDSSILGCEGTALFVKDFIEKKFNGKI</sequence>
<dbReference type="Proteomes" id="UP001205603">
    <property type="component" value="Unassembled WGS sequence"/>
</dbReference>
<dbReference type="InterPro" id="IPR027417">
    <property type="entry name" value="P-loop_NTPase"/>
</dbReference>
<comment type="caution">
    <text evidence="1">The sequence shown here is derived from an EMBL/GenBank/DDBJ whole genome shotgun (WGS) entry which is preliminary data.</text>
</comment>
<keyword evidence="2" id="KW-1185">Reference proteome</keyword>
<dbReference type="RefSeq" id="WP_255026175.1">
    <property type="nucleotide sequence ID" value="NZ_JANDHW010000003.1"/>
</dbReference>
<proteinExistence type="predicted"/>
<evidence type="ECO:0000313" key="1">
    <source>
        <dbReference type="EMBL" id="MCP9611422.1"/>
    </source>
</evidence>
<accession>A0ABT1MFM0</accession>
<protein>
    <submittedName>
        <fullName evidence="1">Cytidylate kinase-like family protein</fullName>
    </submittedName>
</protein>
<dbReference type="Gene3D" id="3.40.50.300">
    <property type="entry name" value="P-loop containing nucleotide triphosphate hydrolases"/>
    <property type="match status" value="1"/>
</dbReference>
<dbReference type="SUPFAM" id="SSF52540">
    <property type="entry name" value="P-loop containing nucleoside triphosphate hydrolases"/>
    <property type="match status" value="1"/>
</dbReference>
<gene>
    <name evidence="1" type="ORF">NMU02_04880</name>
</gene>
<name>A0ABT1MFM0_9BACT</name>
<organism evidence="1 2">
    <name type="scientific">Coprobacter tertius</name>
    <dbReference type="NCBI Taxonomy" id="2944915"/>
    <lineage>
        <taxon>Bacteria</taxon>
        <taxon>Pseudomonadati</taxon>
        <taxon>Bacteroidota</taxon>
        <taxon>Bacteroidia</taxon>
        <taxon>Bacteroidales</taxon>
        <taxon>Barnesiellaceae</taxon>
        <taxon>Coprobacter</taxon>
    </lineage>
</organism>
<dbReference type="EMBL" id="JANDHW010000003">
    <property type="protein sequence ID" value="MCP9611422.1"/>
    <property type="molecule type" value="Genomic_DNA"/>
</dbReference>
<dbReference type="Pfam" id="PF13189">
    <property type="entry name" value="Cytidylate_kin2"/>
    <property type="match status" value="1"/>
</dbReference>